<evidence type="ECO:0000256" key="1">
    <source>
        <dbReference type="ARBA" id="ARBA00004127"/>
    </source>
</evidence>
<keyword evidence="5 6" id="KW-0472">Membrane</keyword>
<gene>
    <name evidence="8" type="ORF">GLW04_07215</name>
</gene>
<evidence type="ECO:0000259" key="7">
    <source>
        <dbReference type="Pfam" id="PF00892"/>
    </source>
</evidence>
<evidence type="ECO:0000256" key="3">
    <source>
        <dbReference type="ARBA" id="ARBA00022692"/>
    </source>
</evidence>
<dbReference type="InterPro" id="IPR000620">
    <property type="entry name" value="EamA_dom"/>
</dbReference>
<dbReference type="AlphaFoldDB" id="A0A845E1U5"/>
<feature type="transmembrane region" description="Helical" evidence="6">
    <location>
        <begin position="266"/>
        <end position="284"/>
    </location>
</feature>
<feature type="transmembrane region" description="Helical" evidence="6">
    <location>
        <begin position="7"/>
        <end position="24"/>
    </location>
</feature>
<name>A0A845E1U5_9BACI</name>
<dbReference type="Pfam" id="PF00892">
    <property type="entry name" value="EamA"/>
    <property type="match status" value="2"/>
</dbReference>
<proteinExistence type="inferred from homology"/>
<dbReference type="InterPro" id="IPR050638">
    <property type="entry name" value="AA-Vitamin_Transporters"/>
</dbReference>
<comment type="subcellular location">
    <subcellularLocation>
        <location evidence="1">Endomembrane system</location>
        <topology evidence="1">Multi-pass membrane protein</topology>
    </subcellularLocation>
</comment>
<keyword evidence="4 6" id="KW-1133">Transmembrane helix</keyword>
<keyword evidence="3 6" id="KW-0812">Transmembrane</keyword>
<dbReference type="PANTHER" id="PTHR32322:SF2">
    <property type="entry name" value="EAMA DOMAIN-CONTAINING PROTEIN"/>
    <property type="match status" value="1"/>
</dbReference>
<feature type="domain" description="EamA" evidence="7">
    <location>
        <begin position="151"/>
        <end position="284"/>
    </location>
</feature>
<evidence type="ECO:0000256" key="4">
    <source>
        <dbReference type="ARBA" id="ARBA00022989"/>
    </source>
</evidence>
<dbReference type="SUPFAM" id="SSF103481">
    <property type="entry name" value="Multidrug resistance efflux transporter EmrE"/>
    <property type="match status" value="2"/>
</dbReference>
<reference evidence="8 9" key="1">
    <citation type="submission" date="2019-11" db="EMBL/GenBank/DDBJ databases">
        <title>Genome sequences of 17 halophilic strains isolated from different environments.</title>
        <authorList>
            <person name="Furrow R.E."/>
        </authorList>
    </citation>
    <scope>NUCLEOTIDE SEQUENCE [LARGE SCALE GENOMIC DNA]</scope>
    <source>
        <strain evidence="8 9">22511_23_Filter</strain>
    </source>
</reference>
<dbReference type="Proteomes" id="UP000460949">
    <property type="component" value="Unassembled WGS sequence"/>
</dbReference>
<organism evidence="8 9">
    <name type="scientific">Halobacillus litoralis</name>
    <dbReference type="NCBI Taxonomy" id="45668"/>
    <lineage>
        <taxon>Bacteria</taxon>
        <taxon>Bacillati</taxon>
        <taxon>Bacillota</taxon>
        <taxon>Bacilli</taxon>
        <taxon>Bacillales</taxon>
        <taxon>Bacillaceae</taxon>
        <taxon>Halobacillus</taxon>
    </lineage>
</organism>
<dbReference type="EMBL" id="WMET01000001">
    <property type="protein sequence ID" value="MYL19674.1"/>
    <property type="molecule type" value="Genomic_DNA"/>
</dbReference>
<protein>
    <submittedName>
        <fullName evidence="8">EamA family transporter</fullName>
    </submittedName>
</protein>
<feature type="transmembrane region" description="Helical" evidence="6">
    <location>
        <begin position="148"/>
        <end position="169"/>
    </location>
</feature>
<feature type="transmembrane region" description="Helical" evidence="6">
    <location>
        <begin position="181"/>
        <end position="200"/>
    </location>
</feature>
<dbReference type="GO" id="GO:0016020">
    <property type="term" value="C:membrane"/>
    <property type="evidence" value="ECO:0007669"/>
    <property type="project" value="UniProtKB-SubCell"/>
</dbReference>
<evidence type="ECO:0000256" key="2">
    <source>
        <dbReference type="ARBA" id="ARBA00007362"/>
    </source>
</evidence>
<feature type="transmembrane region" description="Helical" evidence="6">
    <location>
        <begin position="240"/>
        <end position="260"/>
    </location>
</feature>
<dbReference type="InterPro" id="IPR037185">
    <property type="entry name" value="EmrE-like"/>
</dbReference>
<sequence length="307" mass="33091">MNKKLNVLAATGFVIMWSSGFIGARLGTDEAASMTVLMWRFITAAAILGIWWLWKRRTRLSPKSVMTQVLIGLLAQGGYLYCVFLSVEQGVSAGTSNLITTLQPIAAALLAGPVLKEVTSRKQWIGLFIGITGVLFVVYGDLGKTSDVPLWAYGLSFAAMIALVIATLFEKTIKHPLSLMDALPIQTAVTAVFFTAVGIASDKAAPPAAFDFWFAIGWVAGLSTIGGYGFYWLNLKIGSVTRVSSLLYLTPPVTMIWAYFMFGDTIGFLTISGMIICFLGVWVIQKAEAGPCETDPYNQIDGGGVRG</sequence>
<accession>A0A845E1U5</accession>
<evidence type="ECO:0000256" key="5">
    <source>
        <dbReference type="ARBA" id="ARBA00023136"/>
    </source>
</evidence>
<evidence type="ECO:0000313" key="8">
    <source>
        <dbReference type="EMBL" id="MYL19674.1"/>
    </source>
</evidence>
<evidence type="ECO:0000313" key="9">
    <source>
        <dbReference type="Proteomes" id="UP000460949"/>
    </source>
</evidence>
<comment type="similarity">
    <text evidence="2">Belongs to the EamA transporter family.</text>
</comment>
<feature type="domain" description="EamA" evidence="7">
    <location>
        <begin position="7"/>
        <end position="138"/>
    </location>
</feature>
<dbReference type="RefSeq" id="WP_160836038.1">
    <property type="nucleotide sequence ID" value="NZ_WMET01000001.1"/>
</dbReference>
<feature type="transmembrane region" description="Helical" evidence="6">
    <location>
        <begin position="212"/>
        <end position="233"/>
    </location>
</feature>
<dbReference type="PANTHER" id="PTHR32322">
    <property type="entry name" value="INNER MEMBRANE TRANSPORTER"/>
    <property type="match status" value="1"/>
</dbReference>
<feature type="transmembrane region" description="Helical" evidence="6">
    <location>
        <begin position="36"/>
        <end position="54"/>
    </location>
</feature>
<feature type="transmembrane region" description="Helical" evidence="6">
    <location>
        <begin position="124"/>
        <end position="142"/>
    </location>
</feature>
<evidence type="ECO:0000256" key="6">
    <source>
        <dbReference type="SAM" id="Phobius"/>
    </source>
</evidence>
<comment type="caution">
    <text evidence="8">The sequence shown here is derived from an EMBL/GenBank/DDBJ whole genome shotgun (WGS) entry which is preliminary data.</text>
</comment>